<accession>A0A6N4TL24</accession>
<gene>
    <name evidence="1" type="ORF">Aargi30884_23720</name>
</gene>
<keyword evidence="2" id="KW-1185">Reference proteome</keyword>
<dbReference type="Proteomes" id="UP000464754">
    <property type="component" value="Chromosome"/>
</dbReference>
<reference evidence="2" key="1">
    <citation type="submission" date="2019-05" db="EMBL/GenBank/DDBJ databases">
        <title>Complete genome sequencing of Absiella argi strain JCM 30884.</title>
        <authorList>
            <person name="Sakamoto M."/>
            <person name="Murakami T."/>
            <person name="Mori H."/>
        </authorList>
    </citation>
    <scope>NUCLEOTIDE SEQUENCE [LARGE SCALE GENOMIC DNA]</scope>
    <source>
        <strain evidence="2">JCM 30884</strain>
    </source>
</reference>
<sequence length="60" mass="7242">MKSLKVNTEEDNSYIKKMLFNNKECILNCYCHRDYSRKSDIKIEYCNSLEKQYTVIVIKI</sequence>
<protein>
    <submittedName>
        <fullName evidence="1">Uncharacterized protein</fullName>
    </submittedName>
</protein>
<evidence type="ECO:0000313" key="1">
    <source>
        <dbReference type="EMBL" id="BBK23469.1"/>
    </source>
</evidence>
<dbReference type="EMBL" id="AP019695">
    <property type="protein sequence ID" value="BBK23469.1"/>
    <property type="molecule type" value="Genomic_DNA"/>
</dbReference>
<proteinExistence type="predicted"/>
<organism evidence="1 2">
    <name type="scientific">Amedibacterium intestinale</name>
    <dbReference type="NCBI Taxonomy" id="2583452"/>
    <lineage>
        <taxon>Bacteria</taxon>
        <taxon>Bacillati</taxon>
        <taxon>Bacillota</taxon>
        <taxon>Erysipelotrichia</taxon>
        <taxon>Erysipelotrichales</taxon>
        <taxon>Erysipelotrichaceae</taxon>
        <taxon>Amedibacterium</taxon>
    </lineage>
</organism>
<dbReference type="KEGG" id="aarg:Aargi30884_23720"/>
<evidence type="ECO:0000313" key="2">
    <source>
        <dbReference type="Proteomes" id="UP000464754"/>
    </source>
</evidence>
<name>A0A6N4TL24_9FIRM</name>
<dbReference type="AlphaFoldDB" id="A0A6N4TL24"/>